<keyword evidence="2 7" id="KW-0812">Transmembrane</keyword>
<dbReference type="eggNOG" id="ENOG502RXRV">
    <property type="taxonomic scope" value="Eukaryota"/>
</dbReference>
<organism evidence="8 9">
    <name type="scientific">Cucumis sativus</name>
    <name type="common">Cucumber</name>
    <dbReference type="NCBI Taxonomy" id="3659"/>
    <lineage>
        <taxon>Eukaryota</taxon>
        <taxon>Viridiplantae</taxon>
        <taxon>Streptophyta</taxon>
        <taxon>Embryophyta</taxon>
        <taxon>Tracheophyta</taxon>
        <taxon>Spermatophyta</taxon>
        <taxon>Magnoliopsida</taxon>
        <taxon>eudicotyledons</taxon>
        <taxon>Gunneridae</taxon>
        <taxon>Pentapetalae</taxon>
        <taxon>rosids</taxon>
        <taxon>fabids</taxon>
        <taxon>Cucurbitales</taxon>
        <taxon>Cucurbitaceae</taxon>
        <taxon>Benincaseae</taxon>
        <taxon>Cucumis</taxon>
    </lineage>
</organism>
<evidence type="ECO:0000256" key="6">
    <source>
        <dbReference type="ARBA" id="ARBA00029467"/>
    </source>
</evidence>
<dbReference type="Pfam" id="PF06749">
    <property type="entry name" value="DUF1218"/>
    <property type="match status" value="1"/>
</dbReference>
<dbReference type="STRING" id="3659.A0A0A0LRQ0"/>
<keyword evidence="4 7" id="KW-1133">Transmembrane helix</keyword>
<feature type="transmembrane region" description="Helical" evidence="7">
    <location>
        <begin position="161"/>
        <end position="182"/>
    </location>
</feature>
<evidence type="ECO:0000256" key="2">
    <source>
        <dbReference type="ARBA" id="ARBA00022692"/>
    </source>
</evidence>
<evidence type="ECO:0000256" key="1">
    <source>
        <dbReference type="ARBA" id="ARBA00004127"/>
    </source>
</evidence>
<proteinExistence type="inferred from homology"/>
<dbReference type="PANTHER" id="PTHR31769">
    <property type="entry name" value="OS07G0462200 PROTEIN-RELATED"/>
    <property type="match status" value="1"/>
</dbReference>
<protein>
    <recommendedName>
        <fullName evidence="10">Transmembrane protein</fullName>
    </recommendedName>
</protein>
<dbReference type="AlphaFoldDB" id="A0A0A0LRQ0"/>
<gene>
    <name evidence="8" type="ORF">Csa_1G066490</name>
</gene>
<accession>A0A0A0LRQ0</accession>
<dbReference type="EMBL" id="CM002922">
    <property type="protein sequence ID" value="KGN64580.1"/>
    <property type="molecule type" value="Genomic_DNA"/>
</dbReference>
<keyword evidence="3" id="KW-0732">Signal</keyword>
<reference evidence="8 9" key="1">
    <citation type="journal article" date="2009" name="Nat. Genet.">
        <title>The genome of the cucumber, Cucumis sativus L.</title>
        <authorList>
            <person name="Huang S."/>
            <person name="Li R."/>
            <person name="Zhang Z."/>
            <person name="Li L."/>
            <person name="Gu X."/>
            <person name="Fan W."/>
            <person name="Lucas W.J."/>
            <person name="Wang X."/>
            <person name="Xie B."/>
            <person name="Ni P."/>
            <person name="Ren Y."/>
            <person name="Zhu H."/>
            <person name="Li J."/>
            <person name="Lin K."/>
            <person name="Jin W."/>
            <person name="Fei Z."/>
            <person name="Li G."/>
            <person name="Staub J."/>
            <person name="Kilian A."/>
            <person name="van der Vossen E.A."/>
            <person name="Wu Y."/>
            <person name="Guo J."/>
            <person name="He J."/>
            <person name="Jia Z."/>
            <person name="Ren Y."/>
            <person name="Tian G."/>
            <person name="Lu Y."/>
            <person name="Ruan J."/>
            <person name="Qian W."/>
            <person name="Wang M."/>
            <person name="Huang Q."/>
            <person name="Li B."/>
            <person name="Xuan Z."/>
            <person name="Cao J."/>
            <person name="Asan"/>
            <person name="Wu Z."/>
            <person name="Zhang J."/>
            <person name="Cai Q."/>
            <person name="Bai Y."/>
            <person name="Zhao B."/>
            <person name="Han Y."/>
            <person name="Li Y."/>
            <person name="Li X."/>
            <person name="Wang S."/>
            <person name="Shi Q."/>
            <person name="Liu S."/>
            <person name="Cho W.K."/>
            <person name="Kim J.Y."/>
            <person name="Xu Y."/>
            <person name="Heller-Uszynska K."/>
            <person name="Miao H."/>
            <person name="Cheng Z."/>
            <person name="Zhang S."/>
            <person name="Wu J."/>
            <person name="Yang Y."/>
            <person name="Kang H."/>
            <person name="Li M."/>
            <person name="Liang H."/>
            <person name="Ren X."/>
            <person name="Shi Z."/>
            <person name="Wen M."/>
            <person name="Jian M."/>
            <person name="Yang H."/>
            <person name="Zhang G."/>
            <person name="Yang Z."/>
            <person name="Chen R."/>
            <person name="Liu S."/>
            <person name="Li J."/>
            <person name="Ma L."/>
            <person name="Liu H."/>
            <person name="Zhou Y."/>
            <person name="Zhao J."/>
            <person name="Fang X."/>
            <person name="Li G."/>
            <person name="Fang L."/>
            <person name="Li Y."/>
            <person name="Liu D."/>
            <person name="Zheng H."/>
            <person name="Zhang Y."/>
            <person name="Qin N."/>
            <person name="Li Z."/>
            <person name="Yang G."/>
            <person name="Yang S."/>
            <person name="Bolund L."/>
            <person name="Kristiansen K."/>
            <person name="Zheng H."/>
            <person name="Li S."/>
            <person name="Zhang X."/>
            <person name="Yang H."/>
            <person name="Wang J."/>
            <person name="Sun R."/>
            <person name="Zhang B."/>
            <person name="Jiang S."/>
            <person name="Wang J."/>
            <person name="Du Y."/>
            <person name="Li S."/>
        </authorList>
    </citation>
    <scope>NUCLEOTIDE SEQUENCE [LARGE SCALE GENOMIC DNA]</scope>
    <source>
        <strain evidence="9">cv. 9930</strain>
    </source>
</reference>
<evidence type="ECO:0000256" key="3">
    <source>
        <dbReference type="ARBA" id="ARBA00022729"/>
    </source>
</evidence>
<evidence type="ECO:0000313" key="8">
    <source>
        <dbReference type="EMBL" id="KGN64580.1"/>
    </source>
</evidence>
<comment type="subcellular location">
    <subcellularLocation>
        <location evidence="1">Endomembrane system</location>
        <topology evidence="1">Multi-pass membrane protein</topology>
    </subcellularLocation>
</comment>
<comment type="similarity">
    <text evidence="6">Belongs to the DESIGUAL family.</text>
</comment>
<name>A0A0A0LRQ0_CUCSA</name>
<keyword evidence="9" id="KW-1185">Reference proteome</keyword>
<dbReference type="Proteomes" id="UP000029981">
    <property type="component" value="Chromosome 1"/>
</dbReference>
<evidence type="ECO:0000256" key="4">
    <source>
        <dbReference type="ARBA" id="ARBA00022989"/>
    </source>
</evidence>
<evidence type="ECO:0000256" key="7">
    <source>
        <dbReference type="SAM" id="Phobius"/>
    </source>
</evidence>
<reference evidence="8 9" key="2">
    <citation type="journal article" date="2009" name="PLoS ONE">
        <title>An integrated genetic and cytogenetic map of the cucumber genome.</title>
        <authorList>
            <person name="Ren Y."/>
            <person name="Zhang Z."/>
            <person name="Liu J."/>
            <person name="Staub J.E."/>
            <person name="Han Y."/>
            <person name="Cheng Z."/>
            <person name="Li X."/>
            <person name="Lu J."/>
            <person name="Miao H."/>
            <person name="Kang H."/>
            <person name="Xie B."/>
            <person name="Gu X."/>
            <person name="Wang X."/>
            <person name="Du Y."/>
            <person name="Jin W."/>
            <person name="Huang S."/>
        </authorList>
    </citation>
    <scope>NUCLEOTIDE SEQUENCE [LARGE SCALE GENOMIC DNA]</scope>
    <source>
        <strain evidence="9">cv. 9930</strain>
    </source>
</reference>
<sequence length="244" mass="26867">MEGICIQRKDKKISNCRRERSFFEMFCKPGLPLFHLPCLQFTPLSPFPPITNLEESSESAAELEMERNYGFLVCILVLVIDAVAGLLGIEAEKAQNRVVLESLSISLGECSRKPRDDAFSRGLAASILLGLAHVIAKVLGGCKCICIRNKQNSQEPSANQLLGSLFMILSWITLAIGFSVLMAATMDNSKWKNSCEISSHGLFLGGGIVCFFHGLCTVAYYVSATAAYREEQRDSKPIPEPQRV</sequence>
<dbReference type="Gramene" id="KGN64580">
    <property type="protein sequence ID" value="KGN64580"/>
    <property type="gene ID" value="Csa_1G066490"/>
</dbReference>
<evidence type="ECO:0000313" key="9">
    <source>
        <dbReference type="Proteomes" id="UP000029981"/>
    </source>
</evidence>
<evidence type="ECO:0000256" key="5">
    <source>
        <dbReference type="ARBA" id="ARBA00023136"/>
    </source>
</evidence>
<dbReference type="InterPro" id="IPR009606">
    <property type="entry name" value="DEAL/Modifying_wall_lignin1/2"/>
</dbReference>
<feature type="transmembrane region" description="Helical" evidence="7">
    <location>
        <begin position="122"/>
        <end position="140"/>
    </location>
</feature>
<dbReference type="InterPro" id="IPR052222">
    <property type="entry name" value="DESIGUAL"/>
</dbReference>
<reference evidence="8 9" key="4">
    <citation type="journal article" date="2011" name="BMC Genomics">
        <title>RNA-Seq improves annotation of protein-coding genes in the cucumber genome.</title>
        <authorList>
            <person name="Li Z."/>
            <person name="Zhang Z."/>
            <person name="Yan P."/>
            <person name="Huang S."/>
            <person name="Fei Z."/>
            <person name="Lin K."/>
        </authorList>
    </citation>
    <scope>NUCLEOTIDE SEQUENCE [LARGE SCALE GENOMIC DNA]</scope>
    <source>
        <strain evidence="9">cv. 9930</strain>
    </source>
</reference>
<feature type="transmembrane region" description="Helical" evidence="7">
    <location>
        <begin position="69"/>
        <end position="89"/>
    </location>
</feature>
<feature type="transmembrane region" description="Helical" evidence="7">
    <location>
        <begin position="202"/>
        <end position="223"/>
    </location>
</feature>
<evidence type="ECO:0008006" key="10">
    <source>
        <dbReference type="Google" id="ProtNLM"/>
    </source>
</evidence>
<dbReference type="GO" id="GO:0012505">
    <property type="term" value="C:endomembrane system"/>
    <property type="evidence" value="ECO:0007669"/>
    <property type="project" value="UniProtKB-SubCell"/>
</dbReference>
<reference evidence="8 9" key="3">
    <citation type="journal article" date="2010" name="BMC Genomics">
        <title>Transcriptome sequencing and comparative analysis of cucumber flowers with different sex types.</title>
        <authorList>
            <person name="Guo S."/>
            <person name="Zheng Y."/>
            <person name="Joung J.G."/>
            <person name="Liu S."/>
            <person name="Zhang Z."/>
            <person name="Crasta O.R."/>
            <person name="Sobral B.W."/>
            <person name="Xu Y."/>
            <person name="Huang S."/>
            <person name="Fei Z."/>
        </authorList>
    </citation>
    <scope>NUCLEOTIDE SEQUENCE [LARGE SCALE GENOMIC DNA]</scope>
    <source>
        <strain evidence="9">cv. 9930</strain>
    </source>
</reference>
<keyword evidence="5 7" id="KW-0472">Membrane</keyword>